<dbReference type="GO" id="GO:0016787">
    <property type="term" value="F:hydrolase activity"/>
    <property type="evidence" value="ECO:0007669"/>
    <property type="project" value="UniProtKB-KW"/>
</dbReference>
<dbReference type="GO" id="GO:0017000">
    <property type="term" value="P:antibiotic biosynthetic process"/>
    <property type="evidence" value="ECO:0007669"/>
    <property type="project" value="UniProtKB-ARBA"/>
</dbReference>
<keyword evidence="1" id="KW-0378">Hydrolase</keyword>
<organism evidence="3 4">
    <name type="scientific">Penicillium oxalicum (strain 114-2 / CGMCC 5302)</name>
    <name type="common">Penicillium decumbens</name>
    <dbReference type="NCBI Taxonomy" id="933388"/>
    <lineage>
        <taxon>Eukaryota</taxon>
        <taxon>Fungi</taxon>
        <taxon>Dikarya</taxon>
        <taxon>Ascomycota</taxon>
        <taxon>Pezizomycotina</taxon>
        <taxon>Eurotiomycetes</taxon>
        <taxon>Eurotiomycetidae</taxon>
        <taxon>Eurotiales</taxon>
        <taxon>Aspergillaceae</taxon>
        <taxon>Penicillium</taxon>
    </lineage>
</organism>
<dbReference type="SUPFAM" id="SSF53474">
    <property type="entry name" value="alpha/beta-Hydrolases"/>
    <property type="match status" value="1"/>
</dbReference>
<accession>S7ZHX0</accession>
<feature type="domain" description="Alpha/beta hydrolase fold-3" evidence="2">
    <location>
        <begin position="157"/>
        <end position="292"/>
    </location>
</feature>
<dbReference type="Gene3D" id="3.40.50.1820">
    <property type="entry name" value="alpha/beta hydrolase"/>
    <property type="match status" value="1"/>
</dbReference>
<name>S7ZHX0_PENO1</name>
<proteinExistence type="predicted"/>
<protein>
    <recommendedName>
        <fullName evidence="2">Alpha/beta hydrolase fold-3 domain-containing protein</fullName>
    </recommendedName>
</protein>
<evidence type="ECO:0000313" key="4">
    <source>
        <dbReference type="Proteomes" id="UP000019376"/>
    </source>
</evidence>
<reference evidence="3 4" key="1">
    <citation type="journal article" date="2013" name="PLoS ONE">
        <title>Genomic and secretomic analyses reveal unique features of the lignocellulolytic enzyme system of Penicillium decumbens.</title>
        <authorList>
            <person name="Liu G."/>
            <person name="Zhang L."/>
            <person name="Wei X."/>
            <person name="Zou G."/>
            <person name="Qin Y."/>
            <person name="Ma L."/>
            <person name="Li J."/>
            <person name="Zheng H."/>
            <person name="Wang S."/>
            <person name="Wang C."/>
            <person name="Xun L."/>
            <person name="Zhao G.-P."/>
            <person name="Zhou Z."/>
            <person name="Qu Y."/>
        </authorList>
    </citation>
    <scope>NUCLEOTIDE SEQUENCE [LARGE SCALE GENOMIC DNA]</scope>
    <source>
        <strain evidence="4">114-2 / CGMCC 5302</strain>
    </source>
</reference>
<keyword evidence="4" id="KW-1185">Reference proteome</keyword>
<dbReference type="GO" id="GO:0072330">
    <property type="term" value="P:monocarboxylic acid biosynthetic process"/>
    <property type="evidence" value="ECO:0007669"/>
    <property type="project" value="UniProtKB-ARBA"/>
</dbReference>
<evidence type="ECO:0000259" key="2">
    <source>
        <dbReference type="Pfam" id="PF07859"/>
    </source>
</evidence>
<dbReference type="InterPro" id="IPR013094">
    <property type="entry name" value="AB_hydrolase_3"/>
</dbReference>
<feature type="domain" description="Alpha/beta hydrolase fold-3" evidence="2">
    <location>
        <begin position="339"/>
        <end position="403"/>
    </location>
</feature>
<dbReference type="EMBL" id="KB644412">
    <property type="protein sequence ID" value="EPS29839.1"/>
    <property type="molecule type" value="Genomic_DNA"/>
</dbReference>
<dbReference type="PANTHER" id="PTHR48081">
    <property type="entry name" value="AB HYDROLASE SUPERFAMILY PROTEIN C4A8.06C"/>
    <property type="match status" value="1"/>
</dbReference>
<evidence type="ECO:0000256" key="1">
    <source>
        <dbReference type="ARBA" id="ARBA00022801"/>
    </source>
</evidence>
<gene>
    <name evidence="3" type="ORF">PDE_04789</name>
</gene>
<dbReference type="Pfam" id="PF07859">
    <property type="entry name" value="Abhydrolase_3"/>
    <property type="match status" value="2"/>
</dbReference>
<dbReference type="PANTHER" id="PTHR48081:SF25">
    <property type="entry name" value="PUTATIVE (AFU_ORTHOLOGUE AFUA_3G11560)-RELATED"/>
    <property type="match status" value="1"/>
</dbReference>
<sequence length="493" mass="54816">MSDFKRSAHLLKELIVRIPLILKTLVLHGIQMSPVSGKQDLRTEITTAIIRSFMTFSTPVDKTQKDSMRDPGIKGPMWVSKITLPRPEFDVRDAVVRAIEDLKTTGNETFIMPPVAAVEAEWTGYRSGVGKNTPQPDLTEEEKYQELRRESSSDMTILYFHGGAYFLMDPCTHRVPVAHLSRLTGAPVLSVRYRLAPQNPFPAALVDALTAYLSLIHPPPGALHKPVPANKIVIAGDSAGGNLSLVLLQTLLALKRASRPVRFHEQDVDIELPGGVAVISPWCDMTRSMPSIVHNVKYDYLDMRGTPSEDPEEPSVMPPVPFPPGSIWPVDPPRVDLFTNANMMLHPLTSPLAAKPEQWKDAPPVFISTGEELLTDEGLILARRMHQAGVPVVVEQFEGMPHCHGLIMISTPTGKQFFKNMSEFCQDAAAGRVTSTGQMTWYAKGLKTSREVPLTEVLELDEDRVDARMRKSASWLVRDEEALLKEWRAQAKL</sequence>
<dbReference type="AlphaFoldDB" id="S7ZHX0"/>
<dbReference type="InterPro" id="IPR050300">
    <property type="entry name" value="GDXG_lipolytic_enzyme"/>
</dbReference>
<dbReference type="OrthoDB" id="5354320at2759"/>
<dbReference type="InterPro" id="IPR029058">
    <property type="entry name" value="AB_hydrolase_fold"/>
</dbReference>
<evidence type="ECO:0000313" key="3">
    <source>
        <dbReference type="EMBL" id="EPS29839.1"/>
    </source>
</evidence>
<dbReference type="STRING" id="933388.S7ZHX0"/>
<dbReference type="Proteomes" id="UP000019376">
    <property type="component" value="Unassembled WGS sequence"/>
</dbReference>
<dbReference type="PhylomeDB" id="S7ZHX0"/>
<dbReference type="HOGENOM" id="CLU_027519_0_0_1"/>
<dbReference type="eggNOG" id="KOG1515">
    <property type="taxonomic scope" value="Eukaryota"/>
</dbReference>